<comment type="caution">
    <text evidence="2">The sequence shown here is derived from an EMBL/GenBank/DDBJ whole genome shotgun (WGS) entry which is preliminary data.</text>
</comment>
<accession>A0A9W7XML1</accession>
<dbReference type="InterPro" id="IPR052356">
    <property type="entry name" value="Thiol_S-MT"/>
</dbReference>
<feature type="region of interest" description="Disordered" evidence="1">
    <location>
        <begin position="1"/>
        <end position="33"/>
    </location>
</feature>
<proteinExistence type="predicted"/>
<dbReference type="InterPro" id="IPR029063">
    <property type="entry name" value="SAM-dependent_MTases_sf"/>
</dbReference>
<dbReference type="Gene3D" id="3.40.50.150">
    <property type="entry name" value="Vaccinia Virus protein VP39"/>
    <property type="match status" value="1"/>
</dbReference>
<dbReference type="EMBL" id="JANBOH010000089">
    <property type="protein sequence ID" value="KAJ1645774.1"/>
    <property type="molecule type" value="Genomic_DNA"/>
</dbReference>
<evidence type="ECO:0008006" key="4">
    <source>
        <dbReference type="Google" id="ProtNLM"/>
    </source>
</evidence>
<evidence type="ECO:0000313" key="3">
    <source>
        <dbReference type="Proteomes" id="UP001145021"/>
    </source>
</evidence>
<dbReference type="PANTHER" id="PTHR45036">
    <property type="entry name" value="METHYLTRANSFERASE LIKE 7B"/>
    <property type="match status" value="1"/>
</dbReference>
<reference evidence="2" key="1">
    <citation type="submission" date="2022-07" db="EMBL/GenBank/DDBJ databases">
        <title>Phylogenomic reconstructions and comparative analyses of Kickxellomycotina fungi.</title>
        <authorList>
            <person name="Reynolds N.K."/>
            <person name="Stajich J.E."/>
            <person name="Barry K."/>
            <person name="Grigoriev I.V."/>
            <person name="Crous P."/>
            <person name="Smith M.E."/>
        </authorList>
    </citation>
    <scope>NUCLEOTIDE SEQUENCE</scope>
    <source>
        <strain evidence="2">NBRC 105413</strain>
    </source>
</reference>
<evidence type="ECO:0000256" key="1">
    <source>
        <dbReference type="SAM" id="MobiDB-lite"/>
    </source>
</evidence>
<organism evidence="2 3">
    <name type="scientific">Coemansia asiatica</name>
    <dbReference type="NCBI Taxonomy" id="1052880"/>
    <lineage>
        <taxon>Eukaryota</taxon>
        <taxon>Fungi</taxon>
        <taxon>Fungi incertae sedis</taxon>
        <taxon>Zoopagomycota</taxon>
        <taxon>Kickxellomycotina</taxon>
        <taxon>Kickxellomycetes</taxon>
        <taxon>Kickxellales</taxon>
        <taxon>Kickxellaceae</taxon>
        <taxon>Coemansia</taxon>
    </lineage>
</organism>
<dbReference type="AlphaFoldDB" id="A0A9W7XML1"/>
<sequence>MAKPSPSSSSSPSSSPLSSSSDTPVQTRREVPPEPYPWKRVTLGVFLVFLCWTIGLYRENKAKADEKILNLQHWGFNHLWSHLSAGNSQRVNPLRQPLWNRIHGTVLEIGPGFGESLALVPGGRKGTKVVRKYVVLEPNHYMHGKLAKNAAAAGFNVLYDSNTCTHAPVADDSLLPSLVIVNGTLDSRDKIPTAVVETGPFDCVVSSLVLCSVADLEQNLANIQRLLKPGGMFIFLEHVRHLDDVRGWQWIQDWITPVWTVVAGNCRLDRETGSALDSMEGWAKVEYQRVWQQDGVIDKLTPMIYGVAVKK</sequence>
<dbReference type="Proteomes" id="UP001145021">
    <property type="component" value="Unassembled WGS sequence"/>
</dbReference>
<dbReference type="Pfam" id="PF13489">
    <property type="entry name" value="Methyltransf_23"/>
    <property type="match status" value="1"/>
</dbReference>
<keyword evidence="3" id="KW-1185">Reference proteome</keyword>
<dbReference type="SUPFAM" id="SSF53335">
    <property type="entry name" value="S-adenosyl-L-methionine-dependent methyltransferases"/>
    <property type="match status" value="1"/>
</dbReference>
<dbReference type="PANTHER" id="PTHR45036:SF1">
    <property type="entry name" value="METHYLTRANSFERASE LIKE 7A"/>
    <property type="match status" value="1"/>
</dbReference>
<protein>
    <recommendedName>
        <fullName evidence="4">S-adenosyl-L-methionine-dependent methyltransferase</fullName>
    </recommendedName>
</protein>
<name>A0A9W7XML1_9FUNG</name>
<evidence type="ECO:0000313" key="2">
    <source>
        <dbReference type="EMBL" id="KAJ1645774.1"/>
    </source>
</evidence>
<gene>
    <name evidence="2" type="ORF">LPJ64_002667</name>
</gene>
<feature type="compositionally biased region" description="Low complexity" evidence="1">
    <location>
        <begin position="1"/>
        <end position="21"/>
    </location>
</feature>